<name>A0A1Y1YE57_9PLEO</name>
<dbReference type="EMBL" id="MCFA01000266">
    <property type="protein sequence ID" value="ORX95976.1"/>
    <property type="molecule type" value="Genomic_DNA"/>
</dbReference>
<gene>
    <name evidence="2" type="ORF">BCR34DRAFT_186942</name>
</gene>
<sequence length="181" mass="20126">MPNQTPNIYPNPIEGSFAPNKTVFERIRSNLRVIQLANYRKKHEESAHVYGTWQQQDHHIPPSFSKHHLSVRRQELKENGIVAALALLWRRLCGRSWKAHVRDERAENSDETNYAGDEETGGLPTPVWTGEGERVEYDDEEHEGGGEGVGDGAEYAHGEAICTILGCSGLAGGAIQVGLWV</sequence>
<dbReference type="Proteomes" id="UP000193144">
    <property type="component" value="Unassembled WGS sequence"/>
</dbReference>
<protein>
    <submittedName>
        <fullName evidence="2">Uncharacterized protein</fullName>
    </submittedName>
</protein>
<keyword evidence="3" id="KW-1185">Reference proteome</keyword>
<proteinExistence type="predicted"/>
<feature type="region of interest" description="Disordered" evidence="1">
    <location>
        <begin position="103"/>
        <end position="130"/>
    </location>
</feature>
<reference evidence="2 3" key="1">
    <citation type="submission" date="2016-07" db="EMBL/GenBank/DDBJ databases">
        <title>Pervasive Adenine N6-methylation of Active Genes in Fungi.</title>
        <authorList>
            <consortium name="DOE Joint Genome Institute"/>
            <person name="Mondo S.J."/>
            <person name="Dannebaum R.O."/>
            <person name="Kuo R.C."/>
            <person name="Labutti K."/>
            <person name="Haridas S."/>
            <person name="Kuo A."/>
            <person name="Salamov A."/>
            <person name="Ahrendt S.R."/>
            <person name="Lipzen A."/>
            <person name="Sullivan W."/>
            <person name="Andreopoulos W.B."/>
            <person name="Clum A."/>
            <person name="Lindquist E."/>
            <person name="Daum C."/>
            <person name="Ramamoorthy G.K."/>
            <person name="Gryganskyi A."/>
            <person name="Culley D."/>
            <person name="Magnuson J.K."/>
            <person name="James T.Y."/>
            <person name="O'Malley M.A."/>
            <person name="Stajich J.E."/>
            <person name="Spatafora J.W."/>
            <person name="Visel A."/>
            <person name="Grigoriev I.V."/>
        </authorList>
    </citation>
    <scope>NUCLEOTIDE SEQUENCE [LARGE SCALE GENOMIC DNA]</scope>
    <source>
        <strain evidence="2 3">CBS 115471</strain>
    </source>
</reference>
<evidence type="ECO:0000313" key="3">
    <source>
        <dbReference type="Proteomes" id="UP000193144"/>
    </source>
</evidence>
<dbReference type="AlphaFoldDB" id="A0A1Y1YE57"/>
<accession>A0A1Y1YE57</accession>
<evidence type="ECO:0000313" key="2">
    <source>
        <dbReference type="EMBL" id="ORX95976.1"/>
    </source>
</evidence>
<organism evidence="2 3">
    <name type="scientific">Clohesyomyces aquaticus</name>
    <dbReference type="NCBI Taxonomy" id="1231657"/>
    <lineage>
        <taxon>Eukaryota</taxon>
        <taxon>Fungi</taxon>
        <taxon>Dikarya</taxon>
        <taxon>Ascomycota</taxon>
        <taxon>Pezizomycotina</taxon>
        <taxon>Dothideomycetes</taxon>
        <taxon>Pleosporomycetidae</taxon>
        <taxon>Pleosporales</taxon>
        <taxon>Lindgomycetaceae</taxon>
        <taxon>Clohesyomyces</taxon>
    </lineage>
</organism>
<comment type="caution">
    <text evidence="2">The sequence shown here is derived from an EMBL/GenBank/DDBJ whole genome shotgun (WGS) entry which is preliminary data.</text>
</comment>
<evidence type="ECO:0000256" key="1">
    <source>
        <dbReference type="SAM" id="MobiDB-lite"/>
    </source>
</evidence>